<reference evidence="2" key="1">
    <citation type="journal article" date="2019" name="Int. J. Syst. Evol. Microbiol.">
        <title>The Global Catalogue of Microorganisms (GCM) 10K type strain sequencing project: providing services to taxonomists for standard genome sequencing and annotation.</title>
        <authorList>
            <consortium name="The Broad Institute Genomics Platform"/>
            <consortium name="The Broad Institute Genome Sequencing Center for Infectious Disease"/>
            <person name="Wu L."/>
            <person name="Ma J."/>
        </authorList>
    </citation>
    <scope>NUCLEOTIDE SEQUENCE [LARGE SCALE GENOMIC DNA]</scope>
    <source>
        <strain evidence="2">JCM 30774</strain>
    </source>
</reference>
<dbReference type="RefSeq" id="WP_377365420.1">
    <property type="nucleotide sequence ID" value="NZ_JBHTMN010000004.1"/>
</dbReference>
<dbReference type="InterPro" id="IPR014056">
    <property type="entry name" value="TypeIITA-like_toxin_pred"/>
</dbReference>
<dbReference type="Proteomes" id="UP001597059">
    <property type="component" value="Unassembled WGS sequence"/>
</dbReference>
<dbReference type="PANTHER" id="PTHR41791:SF1">
    <property type="entry name" value="SSL7039 PROTEIN"/>
    <property type="match status" value="1"/>
</dbReference>
<sequence length="105" mass="11963">MDSLVMYKIRKTATFDKWLRNLKDLRGKALILNRLVKVESEGHFGDVASVGGALQEMRFFKSPGYRIYYVERNNELIVLLAGGDKSTQSRDIKKAQQLLNALEEG</sequence>
<accession>A0ABW4AX60</accession>
<protein>
    <submittedName>
        <fullName evidence="1">Type II toxin-antitoxin system RelE/ParE family toxin</fullName>
    </submittedName>
</protein>
<proteinExistence type="predicted"/>
<evidence type="ECO:0000313" key="1">
    <source>
        <dbReference type="EMBL" id="MFD1382433.1"/>
    </source>
</evidence>
<dbReference type="PIRSF" id="PIRSF028744">
    <property type="entry name" value="Addict_mod_HI1419"/>
    <property type="match status" value="1"/>
</dbReference>
<dbReference type="Pfam" id="PF05973">
    <property type="entry name" value="Gp49"/>
    <property type="match status" value="1"/>
</dbReference>
<gene>
    <name evidence="1" type="ORF">ACFQ45_03595</name>
</gene>
<organism evidence="1 2">
    <name type="scientific">Rhodanobacter aciditrophus</name>
    <dbReference type="NCBI Taxonomy" id="1623218"/>
    <lineage>
        <taxon>Bacteria</taxon>
        <taxon>Pseudomonadati</taxon>
        <taxon>Pseudomonadota</taxon>
        <taxon>Gammaproteobacteria</taxon>
        <taxon>Lysobacterales</taxon>
        <taxon>Rhodanobacteraceae</taxon>
        <taxon>Rhodanobacter</taxon>
    </lineage>
</organism>
<evidence type="ECO:0000313" key="2">
    <source>
        <dbReference type="Proteomes" id="UP001597059"/>
    </source>
</evidence>
<dbReference type="NCBIfam" id="TIGR02683">
    <property type="entry name" value="upstrm_HI1419"/>
    <property type="match status" value="1"/>
</dbReference>
<name>A0ABW4AX60_9GAMM</name>
<keyword evidence="2" id="KW-1185">Reference proteome</keyword>
<dbReference type="InterPro" id="IPR009241">
    <property type="entry name" value="HigB-like"/>
</dbReference>
<comment type="caution">
    <text evidence="1">The sequence shown here is derived from an EMBL/GenBank/DDBJ whole genome shotgun (WGS) entry which is preliminary data.</text>
</comment>
<dbReference type="PANTHER" id="PTHR41791">
    <property type="entry name" value="SSL7039 PROTEIN"/>
    <property type="match status" value="1"/>
</dbReference>
<dbReference type="EMBL" id="JBHTMN010000004">
    <property type="protein sequence ID" value="MFD1382433.1"/>
    <property type="molecule type" value="Genomic_DNA"/>
</dbReference>